<name>B9TIE2_RICCO</name>
<evidence type="ECO:0000313" key="1">
    <source>
        <dbReference type="EMBL" id="EEF24371.1"/>
    </source>
</evidence>
<dbReference type="AlphaFoldDB" id="B9TIE2"/>
<reference evidence="2" key="1">
    <citation type="journal article" date="2010" name="Nat. Biotechnol.">
        <title>Draft genome sequence of the oilseed species Ricinus communis.</title>
        <authorList>
            <person name="Chan A.P."/>
            <person name="Crabtree J."/>
            <person name="Zhao Q."/>
            <person name="Lorenzi H."/>
            <person name="Orvis J."/>
            <person name="Puiu D."/>
            <person name="Melake-Berhan A."/>
            <person name="Jones K.M."/>
            <person name="Redman J."/>
            <person name="Chen G."/>
            <person name="Cahoon E.B."/>
            <person name="Gedil M."/>
            <person name="Stanke M."/>
            <person name="Haas B.J."/>
            <person name="Wortman J.R."/>
            <person name="Fraser-Liggett C.M."/>
            <person name="Ravel J."/>
            <person name="Rabinowicz P.D."/>
        </authorList>
    </citation>
    <scope>NUCLEOTIDE SEQUENCE [LARGE SCALE GENOMIC DNA]</scope>
    <source>
        <strain evidence="2">cv. Hale</strain>
    </source>
</reference>
<proteinExistence type="predicted"/>
<dbReference type="InParanoid" id="B9TIE2"/>
<accession>B9TIE2</accession>
<protein>
    <submittedName>
        <fullName evidence="1">Uncharacterized protein</fullName>
    </submittedName>
</protein>
<sequence length="219" mass="24328">MTVTRFVTVKEAANAIADEMNIANDEDRAYAARCHAAALVDAIGSNAIVYRDRISRLPIRRDGILAVLVAQSCVISIDDLNAWLESMGVGVQVRSITLEPNEPGSSKTQLDNERPTSAELATTLGPYLSADRDSEWLRKRLNDADRYPRLQKYRVMEGSRPVAHWEVGGVVLHLIESGDMARKHARDVLTERYPLHLYVLDGLDMQEPKSPSTWFPAGG</sequence>
<dbReference type="EMBL" id="EQ982457">
    <property type="protein sequence ID" value="EEF24371.1"/>
    <property type="molecule type" value="Genomic_DNA"/>
</dbReference>
<evidence type="ECO:0000313" key="2">
    <source>
        <dbReference type="Proteomes" id="UP000008311"/>
    </source>
</evidence>
<dbReference type="Proteomes" id="UP000008311">
    <property type="component" value="Unassembled WGS sequence"/>
</dbReference>
<keyword evidence="2" id="KW-1185">Reference proteome</keyword>
<gene>
    <name evidence="1" type="ORF">RCOM_2102670</name>
</gene>
<organism evidence="1 2">
    <name type="scientific">Ricinus communis</name>
    <name type="common">Castor bean</name>
    <dbReference type="NCBI Taxonomy" id="3988"/>
    <lineage>
        <taxon>Eukaryota</taxon>
        <taxon>Viridiplantae</taxon>
        <taxon>Streptophyta</taxon>
        <taxon>Embryophyta</taxon>
        <taxon>Tracheophyta</taxon>
        <taxon>Spermatophyta</taxon>
        <taxon>Magnoliopsida</taxon>
        <taxon>eudicotyledons</taxon>
        <taxon>Gunneridae</taxon>
        <taxon>Pentapetalae</taxon>
        <taxon>rosids</taxon>
        <taxon>fabids</taxon>
        <taxon>Malpighiales</taxon>
        <taxon>Euphorbiaceae</taxon>
        <taxon>Acalyphoideae</taxon>
        <taxon>Acalypheae</taxon>
        <taxon>Ricinus</taxon>
    </lineage>
</organism>